<dbReference type="SUPFAM" id="SSF52540">
    <property type="entry name" value="P-loop containing nucleoside triphosphate hydrolases"/>
    <property type="match status" value="1"/>
</dbReference>
<dbReference type="PANTHER" id="PTHR32301">
    <property type="entry name" value="COUNTIN RECEPTOR CNR3-RELATED"/>
    <property type="match status" value="1"/>
</dbReference>
<dbReference type="EMBL" id="FRAG01000001">
    <property type="protein sequence ID" value="SHJ50521.1"/>
    <property type="molecule type" value="Genomic_DNA"/>
</dbReference>
<reference evidence="2" key="1">
    <citation type="submission" date="2016-11" db="EMBL/GenBank/DDBJ databases">
        <authorList>
            <person name="Varghese N."/>
            <person name="Submissions S."/>
        </authorList>
    </citation>
    <scope>NUCLEOTIDE SEQUENCE [LARGE SCALE GENOMIC DNA]</scope>
    <source>
        <strain evidence="2">DSM 15212 / CIP 107654 / DViRD3</strain>
    </source>
</reference>
<dbReference type="Proteomes" id="UP000184465">
    <property type="component" value="Unassembled WGS sequence"/>
</dbReference>
<dbReference type="InterPro" id="IPR053259">
    <property type="entry name" value="Golvesin-related_Golgi"/>
</dbReference>
<dbReference type="STRING" id="1121301.SAMN02745912_00168"/>
<dbReference type="GO" id="GO:0008146">
    <property type="term" value="F:sulfotransferase activity"/>
    <property type="evidence" value="ECO:0007669"/>
    <property type="project" value="InterPro"/>
</dbReference>
<dbReference type="GO" id="GO:0016020">
    <property type="term" value="C:membrane"/>
    <property type="evidence" value="ECO:0007669"/>
    <property type="project" value="InterPro"/>
</dbReference>
<dbReference type="InterPro" id="IPR027417">
    <property type="entry name" value="P-loop_NTPase"/>
</dbReference>
<name>A0A1M6JV02_PARC5</name>
<dbReference type="Gene3D" id="3.40.50.300">
    <property type="entry name" value="P-loop containing nucleotide triphosphate hydrolases"/>
    <property type="match status" value="1"/>
</dbReference>
<dbReference type="Pfam" id="PF03567">
    <property type="entry name" value="Sulfotransfer_2"/>
    <property type="match status" value="1"/>
</dbReference>
<proteinExistence type="predicted"/>
<gene>
    <name evidence="1" type="ORF">SAMN02745912_00168</name>
</gene>
<sequence>MIFNKKKETNSVIIFLHIPKTGGFTLNSIIDKQYRGFFDIKGFFDYGWQIPLADYINSIGDIKKLEVLRGHLFFGAHNHIPQKNYNYITLLRAPVERVVSEYYFIRRWKNNRPLLQAVKKMTLHEFVTKKEYNGITSNRQTLMIAGQYDLAKAKYNLEKHFSIVGITERFDETLYVLEKKLGWKINKYKKENETKNRPSIDEIDHDTIEIIREKNQKDIELYKFANELLDNQLKQLKNSFFAEIMC</sequence>
<organism evidence="1 2">
    <name type="scientific">Paramaledivibacter caminithermalis (strain DSM 15212 / CIP 107654 / DViRD3)</name>
    <name type="common">Clostridium caminithermale</name>
    <dbReference type="NCBI Taxonomy" id="1121301"/>
    <lineage>
        <taxon>Bacteria</taxon>
        <taxon>Bacillati</taxon>
        <taxon>Bacillota</taxon>
        <taxon>Clostridia</taxon>
        <taxon>Peptostreptococcales</taxon>
        <taxon>Caminicellaceae</taxon>
        <taxon>Paramaledivibacter</taxon>
    </lineage>
</organism>
<dbReference type="OrthoDB" id="2079378at2"/>
<dbReference type="AlphaFoldDB" id="A0A1M6JV02"/>
<dbReference type="PANTHER" id="PTHR32301:SF6">
    <property type="entry name" value="GOLVESIN-RELATED"/>
    <property type="match status" value="1"/>
</dbReference>
<keyword evidence="2" id="KW-1185">Reference proteome</keyword>
<dbReference type="InterPro" id="IPR005331">
    <property type="entry name" value="Sulfotransferase"/>
</dbReference>
<evidence type="ECO:0000313" key="2">
    <source>
        <dbReference type="Proteomes" id="UP000184465"/>
    </source>
</evidence>
<keyword evidence="1" id="KW-0808">Transferase</keyword>
<protein>
    <submittedName>
        <fullName evidence="1">Sulfotransferase family protein</fullName>
    </submittedName>
</protein>
<accession>A0A1M6JV02</accession>
<evidence type="ECO:0000313" key="1">
    <source>
        <dbReference type="EMBL" id="SHJ50521.1"/>
    </source>
</evidence>
<dbReference type="RefSeq" id="WP_073146471.1">
    <property type="nucleotide sequence ID" value="NZ_FRAG01000001.1"/>
</dbReference>